<accession>A0A445CYJ7</accession>
<proteinExistence type="predicted"/>
<dbReference type="AlphaFoldDB" id="A0A445CYJ7"/>
<sequence>MAAKRVYEAWKGSNSEKLGVKRKNVMNFKILEECL</sequence>
<evidence type="ECO:0000313" key="1">
    <source>
        <dbReference type="EMBL" id="RYR55998.1"/>
    </source>
</evidence>
<organism evidence="1 2">
    <name type="scientific">Arachis hypogaea</name>
    <name type="common">Peanut</name>
    <dbReference type="NCBI Taxonomy" id="3818"/>
    <lineage>
        <taxon>Eukaryota</taxon>
        <taxon>Viridiplantae</taxon>
        <taxon>Streptophyta</taxon>
        <taxon>Embryophyta</taxon>
        <taxon>Tracheophyta</taxon>
        <taxon>Spermatophyta</taxon>
        <taxon>Magnoliopsida</taxon>
        <taxon>eudicotyledons</taxon>
        <taxon>Gunneridae</taxon>
        <taxon>Pentapetalae</taxon>
        <taxon>rosids</taxon>
        <taxon>fabids</taxon>
        <taxon>Fabales</taxon>
        <taxon>Fabaceae</taxon>
        <taxon>Papilionoideae</taxon>
        <taxon>50 kb inversion clade</taxon>
        <taxon>dalbergioids sensu lato</taxon>
        <taxon>Dalbergieae</taxon>
        <taxon>Pterocarpus clade</taxon>
        <taxon>Arachis</taxon>
    </lineage>
</organism>
<reference evidence="1 2" key="1">
    <citation type="submission" date="2019-01" db="EMBL/GenBank/DDBJ databases">
        <title>Sequencing of cultivated peanut Arachis hypogaea provides insights into genome evolution and oil improvement.</title>
        <authorList>
            <person name="Chen X."/>
        </authorList>
    </citation>
    <scope>NUCLEOTIDE SEQUENCE [LARGE SCALE GENOMIC DNA]</scope>
    <source>
        <strain evidence="2">cv. Fuhuasheng</strain>
        <tissue evidence="1">Leaves</tissue>
    </source>
</reference>
<name>A0A445CYJ7_ARAHY</name>
<keyword evidence="2" id="KW-1185">Reference proteome</keyword>
<gene>
    <name evidence="1" type="ORF">Ahy_A05g021813</name>
</gene>
<protein>
    <submittedName>
        <fullName evidence="1">Uncharacterized protein</fullName>
    </submittedName>
</protein>
<evidence type="ECO:0000313" key="2">
    <source>
        <dbReference type="Proteomes" id="UP000289738"/>
    </source>
</evidence>
<comment type="caution">
    <text evidence="1">The sequence shown here is derived from an EMBL/GenBank/DDBJ whole genome shotgun (WGS) entry which is preliminary data.</text>
</comment>
<dbReference type="Proteomes" id="UP000289738">
    <property type="component" value="Chromosome A05"/>
</dbReference>
<dbReference type="EMBL" id="SDMP01000005">
    <property type="protein sequence ID" value="RYR55998.1"/>
    <property type="molecule type" value="Genomic_DNA"/>
</dbReference>